<protein>
    <submittedName>
        <fullName evidence="1">Uncharacterized protein</fullName>
    </submittedName>
</protein>
<reference evidence="1 2" key="1">
    <citation type="journal article" date="2022" name="bioRxiv">
        <title>The genome of the oomycete Peronosclerospora sorghi, a cosmopolitan pathogen of maize and sorghum, is inflated with dispersed pseudogenes.</title>
        <authorList>
            <person name="Fletcher K."/>
            <person name="Martin F."/>
            <person name="Isakeit T."/>
            <person name="Cavanaugh K."/>
            <person name="Magill C."/>
            <person name="Michelmore R."/>
        </authorList>
    </citation>
    <scope>NUCLEOTIDE SEQUENCE [LARGE SCALE GENOMIC DNA]</scope>
    <source>
        <strain evidence="1">P6</strain>
    </source>
</reference>
<accession>A0ACC0WVB4</accession>
<keyword evidence="2" id="KW-1185">Reference proteome</keyword>
<evidence type="ECO:0000313" key="1">
    <source>
        <dbReference type="EMBL" id="KAI9922181.1"/>
    </source>
</evidence>
<organism evidence="1 2">
    <name type="scientific">Peronosclerospora sorghi</name>
    <dbReference type="NCBI Taxonomy" id="230839"/>
    <lineage>
        <taxon>Eukaryota</taxon>
        <taxon>Sar</taxon>
        <taxon>Stramenopiles</taxon>
        <taxon>Oomycota</taxon>
        <taxon>Peronosporomycetes</taxon>
        <taxon>Peronosporales</taxon>
        <taxon>Peronosporaceae</taxon>
        <taxon>Peronosclerospora</taxon>
    </lineage>
</organism>
<name>A0ACC0WVB4_9STRA</name>
<gene>
    <name evidence="1" type="ORF">PsorP6_000545</name>
</gene>
<evidence type="ECO:0000313" key="2">
    <source>
        <dbReference type="Proteomes" id="UP001163321"/>
    </source>
</evidence>
<proteinExistence type="predicted"/>
<dbReference type="Proteomes" id="UP001163321">
    <property type="component" value="Chromosome 1"/>
</dbReference>
<comment type="caution">
    <text evidence="1">The sequence shown here is derived from an EMBL/GenBank/DDBJ whole genome shotgun (WGS) entry which is preliminary data.</text>
</comment>
<dbReference type="EMBL" id="CM047580">
    <property type="protein sequence ID" value="KAI9922181.1"/>
    <property type="molecule type" value="Genomic_DNA"/>
</dbReference>
<sequence length="159" mass="17670">MAVELAKAAEKSITAFFARDDALLRLDRLHRDTLEAAEKVVKAPRPQEFTHNVLDLAVRKVAESLSWKLMKQAHATPSSVGVPALLDLCIAGVTKNFLVNSTPYRVLEDLMEGQTISSCEKLWELLESRKERLTTVRRPAFVAASFNTKYSPLTCVAAD</sequence>